<evidence type="ECO:0000256" key="1">
    <source>
        <dbReference type="ARBA" id="ARBA00023002"/>
    </source>
</evidence>
<sequence>MTAPLSRPYSADIMVIGAGIIGAASAYRLAQRGLRVIVLDRDRPASGSTGRSVAGVRAQFNSVTNILLSRESIAEYAAMPESGYRAEGYLMLIPEAGWPEHQEAVALQQSLGIPSEALTPAEAQQYAAFDTAGLGGCSFCPTDGKVDAHSLNHEYVRLAREAGARVVLDTPVTAIARLGEVWQVQTPAGTFEAPQVLNAAGAWSGEVGRLAGLDIPVQPARRMVFSTGPLTLDRPVPMTFDLTSGVYLRSEGERLIFGRADPGDTGWREGLNWDWLEPTLSLALERWPWLETASLDRNASWWGYYELTPDGFPVVGRMPGVDDWLNACGFSGHGVMQAAATGRVMAQIAVGEAPFIDVSPLGIERFEGAEVRRLDLQL</sequence>
<dbReference type="SUPFAM" id="SSF51905">
    <property type="entry name" value="FAD/NAD(P)-binding domain"/>
    <property type="match status" value="1"/>
</dbReference>
<dbReference type="Gene3D" id="3.30.9.10">
    <property type="entry name" value="D-Amino Acid Oxidase, subunit A, domain 2"/>
    <property type="match status" value="1"/>
</dbReference>
<feature type="domain" description="FAD dependent oxidoreductase" evidence="2">
    <location>
        <begin position="12"/>
        <end position="347"/>
    </location>
</feature>
<dbReference type="SUPFAM" id="SSF54373">
    <property type="entry name" value="FAD-linked reductases, C-terminal domain"/>
    <property type="match status" value="1"/>
</dbReference>
<name>A0A7W8JWA7_9DEIO</name>
<gene>
    <name evidence="3" type="ORF">HNQ08_002049</name>
</gene>
<dbReference type="InterPro" id="IPR006076">
    <property type="entry name" value="FAD-dep_OxRdtase"/>
</dbReference>
<dbReference type="GO" id="GO:0008115">
    <property type="term" value="F:sarcosine oxidase activity"/>
    <property type="evidence" value="ECO:0007669"/>
    <property type="project" value="UniProtKB-EC"/>
</dbReference>
<dbReference type="GO" id="GO:0005737">
    <property type="term" value="C:cytoplasm"/>
    <property type="evidence" value="ECO:0007669"/>
    <property type="project" value="TreeGrafter"/>
</dbReference>
<dbReference type="EMBL" id="JACHFL010000004">
    <property type="protein sequence ID" value="MBB5362951.1"/>
    <property type="molecule type" value="Genomic_DNA"/>
</dbReference>
<dbReference type="Pfam" id="PF01266">
    <property type="entry name" value="DAO"/>
    <property type="match status" value="1"/>
</dbReference>
<dbReference type="Proteomes" id="UP000552709">
    <property type="component" value="Unassembled WGS sequence"/>
</dbReference>
<dbReference type="EC" id="1.5.3.1" evidence="3"/>
<organism evidence="3 4">
    <name type="scientific">Deinococcus humi</name>
    <dbReference type="NCBI Taxonomy" id="662880"/>
    <lineage>
        <taxon>Bacteria</taxon>
        <taxon>Thermotogati</taxon>
        <taxon>Deinococcota</taxon>
        <taxon>Deinococci</taxon>
        <taxon>Deinococcales</taxon>
        <taxon>Deinococcaceae</taxon>
        <taxon>Deinococcus</taxon>
    </lineage>
</organism>
<comment type="caution">
    <text evidence="3">The sequence shown here is derived from an EMBL/GenBank/DDBJ whole genome shotgun (WGS) entry which is preliminary data.</text>
</comment>
<evidence type="ECO:0000259" key="2">
    <source>
        <dbReference type="Pfam" id="PF01266"/>
    </source>
</evidence>
<accession>A0A7W8JWA7</accession>
<keyword evidence="1 3" id="KW-0560">Oxidoreductase</keyword>
<dbReference type="AlphaFoldDB" id="A0A7W8JWA7"/>
<protein>
    <submittedName>
        <fullName evidence="3">Sarcosine oxidase subunit beta</fullName>
        <ecNumber evidence="3">1.5.3.1</ecNumber>
    </submittedName>
</protein>
<reference evidence="3 4" key="1">
    <citation type="submission" date="2020-08" db="EMBL/GenBank/DDBJ databases">
        <title>Genomic Encyclopedia of Type Strains, Phase IV (KMG-IV): sequencing the most valuable type-strain genomes for metagenomic binning, comparative biology and taxonomic classification.</title>
        <authorList>
            <person name="Goeker M."/>
        </authorList>
    </citation>
    <scope>NUCLEOTIDE SEQUENCE [LARGE SCALE GENOMIC DNA]</scope>
    <source>
        <strain evidence="3 4">DSM 27939</strain>
    </source>
</reference>
<dbReference type="PANTHER" id="PTHR13847:SF287">
    <property type="entry name" value="FAD-DEPENDENT OXIDOREDUCTASE DOMAIN-CONTAINING PROTEIN 1"/>
    <property type="match status" value="1"/>
</dbReference>
<proteinExistence type="predicted"/>
<evidence type="ECO:0000313" key="4">
    <source>
        <dbReference type="Proteomes" id="UP000552709"/>
    </source>
</evidence>
<keyword evidence="4" id="KW-1185">Reference proteome</keyword>
<evidence type="ECO:0000313" key="3">
    <source>
        <dbReference type="EMBL" id="MBB5362951.1"/>
    </source>
</evidence>
<dbReference type="InterPro" id="IPR036188">
    <property type="entry name" value="FAD/NAD-bd_sf"/>
</dbReference>
<dbReference type="PANTHER" id="PTHR13847">
    <property type="entry name" value="SARCOSINE DEHYDROGENASE-RELATED"/>
    <property type="match status" value="1"/>
</dbReference>
<dbReference type="Gene3D" id="3.50.50.60">
    <property type="entry name" value="FAD/NAD(P)-binding domain"/>
    <property type="match status" value="1"/>
</dbReference>
<dbReference type="RefSeq" id="WP_229789835.1">
    <property type="nucleotide sequence ID" value="NZ_JACHFL010000004.1"/>
</dbReference>